<dbReference type="Proteomes" id="UP000075476">
    <property type="component" value="Unassembled WGS sequence"/>
</dbReference>
<dbReference type="EMBL" id="LOMO01000284">
    <property type="protein sequence ID" value="KXY25961.1"/>
    <property type="molecule type" value="Genomic_DNA"/>
</dbReference>
<accession>A0A9X0SIV5</accession>
<dbReference type="AlphaFoldDB" id="A0A9X0SIV5"/>
<dbReference type="GO" id="GO:0006313">
    <property type="term" value="P:DNA transposition"/>
    <property type="evidence" value="ECO:0007669"/>
    <property type="project" value="InterPro"/>
</dbReference>
<dbReference type="Pfam" id="PF01527">
    <property type="entry name" value="HTH_Tnp_1"/>
    <property type="match status" value="1"/>
</dbReference>
<keyword evidence="1" id="KW-0175">Coiled coil</keyword>
<gene>
    <name evidence="2" type="ORF">AT268_14290</name>
</gene>
<protein>
    <submittedName>
        <fullName evidence="2">Transposase</fullName>
    </submittedName>
</protein>
<comment type="caution">
    <text evidence="2">The sequence shown here is derived from an EMBL/GenBank/DDBJ whole genome shotgun (WGS) entry which is preliminary data.</text>
</comment>
<sequence>MGTRKSYSEEIKWKAIELKKQGYTNKEIMEQLGIKNKAQIKTWMKWHREGETYRFSRPVGKQSTLQKASEEGITEIEKLQIENRKLKMQLDILKKYQEIERCLLKK</sequence>
<evidence type="ECO:0000313" key="3">
    <source>
        <dbReference type="Proteomes" id="UP000075476"/>
    </source>
</evidence>
<feature type="coiled-coil region" evidence="1">
    <location>
        <begin position="69"/>
        <end position="96"/>
    </location>
</feature>
<evidence type="ECO:0000256" key="1">
    <source>
        <dbReference type="SAM" id="Coils"/>
    </source>
</evidence>
<dbReference type="InterPro" id="IPR036388">
    <property type="entry name" value="WH-like_DNA-bd_sf"/>
</dbReference>
<dbReference type="Gene3D" id="1.10.10.10">
    <property type="entry name" value="Winged helix-like DNA-binding domain superfamily/Winged helix DNA-binding domain"/>
    <property type="match status" value="1"/>
</dbReference>
<dbReference type="GO" id="GO:0004803">
    <property type="term" value="F:transposase activity"/>
    <property type="evidence" value="ECO:0007669"/>
    <property type="project" value="InterPro"/>
</dbReference>
<proteinExistence type="predicted"/>
<dbReference type="GO" id="GO:0003677">
    <property type="term" value="F:DNA binding"/>
    <property type="evidence" value="ECO:0007669"/>
    <property type="project" value="InterPro"/>
</dbReference>
<dbReference type="InterPro" id="IPR002514">
    <property type="entry name" value="Transposase_8"/>
</dbReference>
<organism evidence="2 3">
    <name type="scientific">Bacillus cereus</name>
    <dbReference type="NCBI Taxonomy" id="1396"/>
    <lineage>
        <taxon>Bacteria</taxon>
        <taxon>Bacillati</taxon>
        <taxon>Bacillota</taxon>
        <taxon>Bacilli</taxon>
        <taxon>Bacillales</taxon>
        <taxon>Bacillaceae</taxon>
        <taxon>Bacillus</taxon>
        <taxon>Bacillus cereus group</taxon>
    </lineage>
</organism>
<name>A0A9X0SIV5_BACCE</name>
<dbReference type="InterPro" id="IPR009057">
    <property type="entry name" value="Homeodomain-like_sf"/>
</dbReference>
<evidence type="ECO:0000313" key="2">
    <source>
        <dbReference type="EMBL" id="KXY25961.1"/>
    </source>
</evidence>
<dbReference type="SUPFAM" id="SSF46689">
    <property type="entry name" value="Homeodomain-like"/>
    <property type="match status" value="1"/>
</dbReference>
<reference evidence="2 3" key="1">
    <citation type="submission" date="2015-12" db="EMBL/GenBank/DDBJ databases">
        <title>Bacillus cereus Group isolate.</title>
        <authorList>
            <person name="Kovac J."/>
        </authorList>
    </citation>
    <scope>NUCLEOTIDE SEQUENCE [LARGE SCALE GENOMIC DNA]</scope>
    <source>
        <strain evidence="2 3">FSL K6-0073</strain>
    </source>
</reference>